<evidence type="ECO:0000256" key="1">
    <source>
        <dbReference type="SAM" id="MobiDB-lite"/>
    </source>
</evidence>
<protein>
    <submittedName>
        <fullName evidence="2">Uncharacterized protein</fullName>
    </submittedName>
</protein>
<reference evidence="2" key="1">
    <citation type="submission" date="2021-02" db="EMBL/GenBank/DDBJ databases">
        <authorList>
            <person name="Nowell W R."/>
        </authorList>
    </citation>
    <scope>NUCLEOTIDE SEQUENCE</scope>
</reference>
<sequence>MVSQTLPSKHLLTLLEKNRTICETSREYPLSQQPLPPRHLCTSTTISSKANPNTIHKILQTTTNESQLKALSEYARHVKGETEVIELLPGEQQDERKNKFSRKTRSKSTETNDDDSDELMIEIYDKFSFL</sequence>
<dbReference type="EMBL" id="CAJNOR010007525">
    <property type="protein sequence ID" value="CAF1618809.1"/>
    <property type="molecule type" value="Genomic_DNA"/>
</dbReference>
<accession>A0A816C9S5</accession>
<name>A0A816C9S5_ADIRI</name>
<dbReference type="AlphaFoldDB" id="A0A816C9S5"/>
<evidence type="ECO:0000313" key="3">
    <source>
        <dbReference type="Proteomes" id="UP000663828"/>
    </source>
</evidence>
<dbReference type="Proteomes" id="UP000663828">
    <property type="component" value="Unassembled WGS sequence"/>
</dbReference>
<feature type="region of interest" description="Disordered" evidence="1">
    <location>
        <begin position="84"/>
        <end position="116"/>
    </location>
</feature>
<proteinExistence type="predicted"/>
<gene>
    <name evidence="2" type="ORF">XAT740_LOCUS49942</name>
</gene>
<comment type="caution">
    <text evidence="2">The sequence shown here is derived from an EMBL/GenBank/DDBJ whole genome shotgun (WGS) entry which is preliminary data.</text>
</comment>
<organism evidence="2 3">
    <name type="scientific">Adineta ricciae</name>
    <name type="common">Rotifer</name>
    <dbReference type="NCBI Taxonomy" id="249248"/>
    <lineage>
        <taxon>Eukaryota</taxon>
        <taxon>Metazoa</taxon>
        <taxon>Spiralia</taxon>
        <taxon>Gnathifera</taxon>
        <taxon>Rotifera</taxon>
        <taxon>Eurotatoria</taxon>
        <taxon>Bdelloidea</taxon>
        <taxon>Adinetida</taxon>
        <taxon>Adinetidae</taxon>
        <taxon>Adineta</taxon>
    </lineage>
</organism>
<keyword evidence="3" id="KW-1185">Reference proteome</keyword>
<evidence type="ECO:0000313" key="2">
    <source>
        <dbReference type="EMBL" id="CAF1618809.1"/>
    </source>
</evidence>